<dbReference type="InterPro" id="IPR044518">
    <property type="entry name" value="ARF_GAP_AGD11/12/13"/>
</dbReference>
<sequence length="256" mass="28718">MVDRLRLFTSSSPFLLSAPLTHSSQKHPDAQLSIRKNFYGDSEIEETIREMEATEERLVVYDVDVLDYQSILVSLKTSNAVFCLLESPEGYDEKEVDLEVRGAINVVEACERTESIDKIVFSSSSLTASILRDNIGTQKDVDEKCWSDQDFCRNKKFAEGMVEFIGLLEVAVKKGTNLAIRDMMSSDAYVALNLGKQQVYDYDTFSAGDIMGEAQLDIQPLITSAMVFGDPEMFGDMQIGKWLKLHDNPPIDDSII</sequence>
<dbReference type="GO" id="GO:0005543">
    <property type="term" value="F:phospholipid binding"/>
    <property type="evidence" value="ECO:0007669"/>
    <property type="project" value="InterPro"/>
</dbReference>
<dbReference type="Gene3D" id="3.40.50.720">
    <property type="entry name" value="NAD(P)-binding Rossmann-like Domain"/>
    <property type="match status" value="1"/>
</dbReference>
<dbReference type="InterPro" id="IPR000008">
    <property type="entry name" value="C2_dom"/>
</dbReference>
<accession>A0A3P6FJL7</accession>
<feature type="domain" description="C2" evidence="1">
    <location>
        <begin position="166"/>
        <end position="197"/>
    </location>
</feature>
<gene>
    <name evidence="2" type="ORF">BOLC5T32109H</name>
</gene>
<dbReference type="SUPFAM" id="SSF49562">
    <property type="entry name" value="C2 domain (Calcium/lipid-binding domain, CaLB)"/>
    <property type="match status" value="1"/>
</dbReference>
<dbReference type="PANTHER" id="PTHR46220">
    <property type="entry name" value="ADP-RIBOSYLATION FACTOR GTPASE-ACTIVATING PROTEIN AGD12"/>
    <property type="match status" value="1"/>
</dbReference>
<feature type="domain" description="C2" evidence="1">
    <location>
        <begin position="198"/>
        <end position="222"/>
    </location>
</feature>
<name>A0A3P6FJL7_BRAOL</name>
<dbReference type="InterPro" id="IPR035892">
    <property type="entry name" value="C2_domain_sf"/>
</dbReference>
<dbReference type="SUPFAM" id="SSF51735">
    <property type="entry name" value="NAD(P)-binding Rossmann-fold domains"/>
    <property type="match status" value="1"/>
</dbReference>
<evidence type="ECO:0000259" key="1">
    <source>
        <dbReference type="Pfam" id="PF00168"/>
    </source>
</evidence>
<dbReference type="InterPro" id="IPR036291">
    <property type="entry name" value="NAD(P)-bd_dom_sf"/>
</dbReference>
<reference evidence="2" key="1">
    <citation type="submission" date="2018-11" db="EMBL/GenBank/DDBJ databases">
        <authorList>
            <consortium name="Genoscope - CEA"/>
            <person name="William W."/>
        </authorList>
    </citation>
    <scope>NUCLEOTIDE SEQUENCE</scope>
</reference>
<dbReference type="EMBL" id="LR031877">
    <property type="protein sequence ID" value="VDD44562.1"/>
    <property type="molecule type" value="Genomic_DNA"/>
</dbReference>
<organism evidence="2">
    <name type="scientific">Brassica oleracea</name>
    <name type="common">Wild cabbage</name>
    <dbReference type="NCBI Taxonomy" id="3712"/>
    <lineage>
        <taxon>Eukaryota</taxon>
        <taxon>Viridiplantae</taxon>
        <taxon>Streptophyta</taxon>
        <taxon>Embryophyta</taxon>
        <taxon>Tracheophyta</taxon>
        <taxon>Spermatophyta</taxon>
        <taxon>Magnoliopsida</taxon>
        <taxon>eudicotyledons</taxon>
        <taxon>Gunneridae</taxon>
        <taxon>Pentapetalae</taxon>
        <taxon>rosids</taxon>
        <taxon>malvids</taxon>
        <taxon>Brassicales</taxon>
        <taxon>Brassicaceae</taxon>
        <taxon>Brassiceae</taxon>
        <taxon>Brassica</taxon>
    </lineage>
</organism>
<evidence type="ECO:0000313" key="2">
    <source>
        <dbReference type="EMBL" id="VDD44562.1"/>
    </source>
</evidence>
<dbReference type="GO" id="GO:0005096">
    <property type="term" value="F:GTPase activator activity"/>
    <property type="evidence" value="ECO:0007669"/>
    <property type="project" value="InterPro"/>
</dbReference>
<dbReference type="Pfam" id="PF00168">
    <property type="entry name" value="C2"/>
    <property type="match status" value="2"/>
</dbReference>
<protein>
    <recommendedName>
        <fullName evidence="1">C2 domain-containing protein</fullName>
    </recommendedName>
</protein>
<dbReference type="AlphaFoldDB" id="A0A3P6FJL7"/>
<proteinExistence type="predicted"/>
<dbReference type="PANTHER" id="PTHR46220:SF5">
    <property type="entry name" value="ADP-RIBOSYLATION FACTOR GTPASE-ACTIVATING PROTEIN AGD13-RELATED"/>
    <property type="match status" value="1"/>
</dbReference>